<proteinExistence type="inferred from homology"/>
<evidence type="ECO:0000256" key="11">
    <source>
        <dbReference type="SAM" id="MobiDB-lite"/>
    </source>
</evidence>
<feature type="transmembrane region" description="Helical" evidence="12">
    <location>
        <begin position="774"/>
        <end position="793"/>
    </location>
</feature>
<dbReference type="PROSITE" id="PS50003">
    <property type="entry name" value="PH_DOMAIN"/>
    <property type="match status" value="1"/>
</dbReference>
<dbReference type="Gene3D" id="1.20.900.10">
    <property type="entry name" value="Dbl homology (DH) domain"/>
    <property type="match status" value="1"/>
</dbReference>
<evidence type="ECO:0000256" key="5">
    <source>
        <dbReference type="ARBA" id="ARBA00022692"/>
    </source>
</evidence>
<comment type="subcellular location">
    <subcellularLocation>
        <location evidence="1">Endoplasmic reticulum membrane</location>
        <topology evidence="1">Multi-pass membrane protein</topology>
    </subcellularLocation>
    <subcellularLocation>
        <location evidence="2">Golgi apparatus membrane</location>
        <topology evidence="2">Multi-pass membrane protein</topology>
    </subcellularLocation>
</comment>
<evidence type="ECO:0000259" key="14">
    <source>
        <dbReference type="PROSITE" id="PS50010"/>
    </source>
</evidence>
<keyword evidence="7" id="KW-0653">Protein transport</keyword>
<keyword evidence="10 12" id="KW-0472">Membrane</keyword>
<evidence type="ECO:0000256" key="2">
    <source>
        <dbReference type="ARBA" id="ARBA00004653"/>
    </source>
</evidence>
<feature type="region of interest" description="Disordered" evidence="11">
    <location>
        <begin position="1"/>
        <end position="35"/>
    </location>
</feature>
<dbReference type="GO" id="GO:0005789">
    <property type="term" value="C:endoplasmic reticulum membrane"/>
    <property type="evidence" value="ECO:0007669"/>
    <property type="project" value="UniProtKB-SubCell"/>
</dbReference>
<comment type="caution">
    <text evidence="15">The sequence shown here is derived from an EMBL/GenBank/DDBJ whole genome shotgun (WGS) entry which is preliminary data.</text>
</comment>
<evidence type="ECO:0000256" key="1">
    <source>
        <dbReference type="ARBA" id="ARBA00004477"/>
    </source>
</evidence>
<accession>A0A813Y3E7</accession>
<dbReference type="Gene3D" id="2.30.29.30">
    <property type="entry name" value="Pleckstrin-homology domain (PH domain)/Phosphotyrosine-binding domain (PTB)"/>
    <property type="match status" value="1"/>
</dbReference>
<evidence type="ECO:0000313" key="15">
    <source>
        <dbReference type="EMBL" id="CAF0876446.1"/>
    </source>
</evidence>
<dbReference type="GO" id="GO:0015031">
    <property type="term" value="P:protein transport"/>
    <property type="evidence" value="ECO:0007669"/>
    <property type="project" value="UniProtKB-KW"/>
</dbReference>
<gene>
    <name evidence="15" type="ORF">EDS130_LOCUS8565</name>
</gene>
<dbReference type="OrthoDB" id="1716625at2759"/>
<keyword evidence="4" id="KW-0813">Transport</keyword>
<dbReference type="InterPro" id="IPR000219">
    <property type="entry name" value="DH_dom"/>
</dbReference>
<dbReference type="PANTHER" id="PTHR14083">
    <property type="entry name" value="YIP1 INTERACTING FACTOR HOMOLOG YIF1 PROTEIN"/>
    <property type="match status" value="1"/>
</dbReference>
<evidence type="ECO:0000256" key="9">
    <source>
        <dbReference type="ARBA" id="ARBA00023034"/>
    </source>
</evidence>
<dbReference type="Pfam" id="PF22697">
    <property type="entry name" value="SOS1_NGEF_PH"/>
    <property type="match status" value="1"/>
</dbReference>
<dbReference type="Pfam" id="PF00621">
    <property type="entry name" value="RhoGEF"/>
    <property type="match status" value="1"/>
</dbReference>
<dbReference type="InterPro" id="IPR005578">
    <property type="entry name" value="Yif1_fam"/>
</dbReference>
<dbReference type="InterPro" id="IPR001849">
    <property type="entry name" value="PH_domain"/>
</dbReference>
<dbReference type="GO" id="GO:0005085">
    <property type="term" value="F:guanyl-nucleotide exchange factor activity"/>
    <property type="evidence" value="ECO:0007669"/>
    <property type="project" value="InterPro"/>
</dbReference>
<dbReference type="PANTHER" id="PTHR14083:SF0">
    <property type="entry name" value="YIP1D-INTERACTING FACTOR 1, ISOFORM C"/>
    <property type="match status" value="1"/>
</dbReference>
<dbReference type="Proteomes" id="UP000663852">
    <property type="component" value="Unassembled WGS sequence"/>
</dbReference>
<feature type="transmembrane region" description="Helical" evidence="12">
    <location>
        <begin position="843"/>
        <end position="861"/>
    </location>
</feature>
<dbReference type="GO" id="GO:0005793">
    <property type="term" value="C:endoplasmic reticulum-Golgi intermediate compartment"/>
    <property type="evidence" value="ECO:0007669"/>
    <property type="project" value="TreeGrafter"/>
</dbReference>
<protein>
    <submittedName>
        <fullName evidence="15">Uncharacterized protein</fullName>
    </submittedName>
</protein>
<reference evidence="15" key="1">
    <citation type="submission" date="2021-02" db="EMBL/GenBank/DDBJ databases">
        <authorList>
            <person name="Nowell W R."/>
        </authorList>
    </citation>
    <scope>NUCLEOTIDE SEQUENCE</scope>
</reference>
<dbReference type="InterPro" id="IPR011993">
    <property type="entry name" value="PH-like_dom_sf"/>
</dbReference>
<evidence type="ECO:0000256" key="4">
    <source>
        <dbReference type="ARBA" id="ARBA00022448"/>
    </source>
</evidence>
<dbReference type="InterPro" id="IPR055251">
    <property type="entry name" value="SOS1_NGEF_PH"/>
</dbReference>
<organism evidence="15 16">
    <name type="scientific">Adineta ricciae</name>
    <name type="common">Rotifer</name>
    <dbReference type="NCBI Taxonomy" id="249248"/>
    <lineage>
        <taxon>Eukaryota</taxon>
        <taxon>Metazoa</taxon>
        <taxon>Spiralia</taxon>
        <taxon>Gnathifera</taxon>
        <taxon>Rotifera</taxon>
        <taxon>Eurotatoria</taxon>
        <taxon>Bdelloidea</taxon>
        <taxon>Adinetida</taxon>
        <taxon>Adinetidae</taxon>
        <taxon>Adineta</taxon>
    </lineage>
</organism>
<evidence type="ECO:0000256" key="8">
    <source>
        <dbReference type="ARBA" id="ARBA00022989"/>
    </source>
</evidence>
<dbReference type="PROSITE" id="PS51257">
    <property type="entry name" value="PROKAR_LIPOPROTEIN"/>
    <property type="match status" value="1"/>
</dbReference>
<sequence>MKMFGSYEHQPPSPALSSCDMESIDDMPPPSVSSQLSMNDDLTISNRLNITALQNSVSLRFKKKRKRKLEPDTVSLRSLEELVGDHFQRKKRLSLPRLSSVSELLSPMCDRVINMLQTTKQSSSANLHNLLNNNTNSTHNYNIRRKGSTSQQATNGISSPNTIKKFRAAWSETCDGEKLKQTMTATEIERQNVLYELFSEEQQMIENLGLAQRVYRNGMKTLNILNDFELKQIFGPLEDILPLHEGKRSDRREKENRICYQFYVVVKTWTIDSVLLVGDLLFRLKPKGNSSIDAVGQIYLEWFQRIRSSYVSYCSNLINAKELLDAKRCEENGRVDDYLKRCTDSGFSRKLDLWDFLDQPRSRLMKYPILFKRIHKRTKDSHEDKRILLETINIVEELINDVSQATSAQICSNIIAKLVYTNDEQKHSLIETQTRLICQGELKNNRGQKLHVFLFDEIILFTRIATRNGVKSYQLTNYPISVEFLRIEDIEDGVKIPELSSGSFSRTLAGSKSARNVFRCSSVFSSDNNNNRNNSMLLQARDIYDKQQWLSAFRSLKITNAEKYICFTAFSELIMHRSNHHSDQERPAESNARPNSSQNAFFTPQTAFYGQPNEPALEMERLTTNPFLRVGMKAVEDGMKDITGKAFSALPDEMKKSVSSIRYYFAVDQAYVRKKLILILFPFRSRKWSLDYSADEPVPPRVDANAPDYYIPLMSAMTYVLIASVVLGTQKKFTPEQLGTHASSVLIWNMIEIGLLSLIFYICNIHSKLGLLDLIAYCGYKYVGMIVVLSSYLITQSFLAYYCSLLYISISISFFLINCLRLQILPDTSGSQAYNVNRNRRRVYLLLLVTFSQPVFIWYLTRHLIVT</sequence>
<comment type="similarity">
    <text evidence="3">Belongs to the YIF1 family.</text>
</comment>
<feature type="domain" description="PH" evidence="13">
    <location>
        <begin position="435"/>
        <end position="558"/>
    </location>
</feature>
<keyword evidence="5 12" id="KW-0812">Transmembrane</keyword>
<keyword evidence="8 12" id="KW-1133">Transmembrane helix</keyword>
<feature type="transmembrane region" description="Helical" evidence="12">
    <location>
        <begin position="799"/>
        <end position="822"/>
    </location>
</feature>
<dbReference type="CDD" id="cd00160">
    <property type="entry name" value="RhoGEF"/>
    <property type="match status" value="1"/>
</dbReference>
<evidence type="ECO:0000256" key="10">
    <source>
        <dbReference type="ARBA" id="ARBA00023136"/>
    </source>
</evidence>
<evidence type="ECO:0000259" key="13">
    <source>
        <dbReference type="PROSITE" id="PS50003"/>
    </source>
</evidence>
<dbReference type="SUPFAM" id="SSF50729">
    <property type="entry name" value="PH domain-like"/>
    <property type="match status" value="1"/>
</dbReference>
<evidence type="ECO:0000313" key="16">
    <source>
        <dbReference type="Proteomes" id="UP000663852"/>
    </source>
</evidence>
<dbReference type="GO" id="GO:0000139">
    <property type="term" value="C:Golgi membrane"/>
    <property type="evidence" value="ECO:0007669"/>
    <property type="project" value="UniProtKB-SubCell"/>
</dbReference>
<keyword evidence="6" id="KW-0256">Endoplasmic reticulum</keyword>
<dbReference type="GO" id="GO:0006888">
    <property type="term" value="P:endoplasmic reticulum to Golgi vesicle-mediated transport"/>
    <property type="evidence" value="ECO:0007669"/>
    <property type="project" value="InterPro"/>
</dbReference>
<evidence type="ECO:0000256" key="12">
    <source>
        <dbReference type="SAM" id="Phobius"/>
    </source>
</evidence>
<dbReference type="AlphaFoldDB" id="A0A813Y3E7"/>
<dbReference type="SMART" id="SM00325">
    <property type="entry name" value="RhoGEF"/>
    <property type="match status" value="1"/>
</dbReference>
<dbReference type="InterPro" id="IPR035899">
    <property type="entry name" value="DBL_dom_sf"/>
</dbReference>
<feature type="transmembrane region" description="Helical" evidence="12">
    <location>
        <begin position="741"/>
        <end position="762"/>
    </location>
</feature>
<evidence type="ECO:0000256" key="7">
    <source>
        <dbReference type="ARBA" id="ARBA00022927"/>
    </source>
</evidence>
<feature type="domain" description="DH" evidence="14">
    <location>
        <begin position="189"/>
        <end position="405"/>
    </location>
</feature>
<keyword evidence="9" id="KW-0333">Golgi apparatus</keyword>
<dbReference type="PROSITE" id="PS50010">
    <property type="entry name" value="DH_2"/>
    <property type="match status" value="1"/>
</dbReference>
<dbReference type="EMBL" id="CAJNOJ010000027">
    <property type="protein sequence ID" value="CAF0876446.1"/>
    <property type="molecule type" value="Genomic_DNA"/>
</dbReference>
<dbReference type="SUPFAM" id="SSF48065">
    <property type="entry name" value="DBL homology domain (DH-domain)"/>
    <property type="match status" value="1"/>
</dbReference>
<dbReference type="GO" id="GO:0030134">
    <property type="term" value="C:COPII-coated ER to Golgi transport vesicle"/>
    <property type="evidence" value="ECO:0007669"/>
    <property type="project" value="TreeGrafter"/>
</dbReference>
<evidence type="ECO:0000256" key="3">
    <source>
        <dbReference type="ARBA" id="ARBA00009727"/>
    </source>
</evidence>
<evidence type="ECO:0000256" key="6">
    <source>
        <dbReference type="ARBA" id="ARBA00022824"/>
    </source>
</evidence>
<dbReference type="Pfam" id="PF03878">
    <property type="entry name" value="YIF1"/>
    <property type="match status" value="1"/>
</dbReference>
<name>A0A813Y3E7_ADIRI</name>